<dbReference type="EMBL" id="ML178884">
    <property type="protein sequence ID" value="TFK95451.1"/>
    <property type="molecule type" value="Genomic_DNA"/>
</dbReference>
<feature type="region of interest" description="Disordered" evidence="1">
    <location>
        <begin position="45"/>
        <end position="78"/>
    </location>
</feature>
<evidence type="ECO:0000313" key="3">
    <source>
        <dbReference type="Proteomes" id="UP000305067"/>
    </source>
</evidence>
<reference evidence="2 3" key="1">
    <citation type="journal article" date="2019" name="Nat. Ecol. Evol.">
        <title>Megaphylogeny resolves global patterns of mushroom evolution.</title>
        <authorList>
            <person name="Varga T."/>
            <person name="Krizsan K."/>
            <person name="Foldi C."/>
            <person name="Dima B."/>
            <person name="Sanchez-Garcia M."/>
            <person name="Sanchez-Ramirez S."/>
            <person name="Szollosi G.J."/>
            <person name="Szarkandi J.G."/>
            <person name="Papp V."/>
            <person name="Albert L."/>
            <person name="Andreopoulos W."/>
            <person name="Angelini C."/>
            <person name="Antonin V."/>
            <person name="Barry K.W."/>
            <person name="Bougher N.L."/>
            <person name="Buchanan P."/>
            <person name="Buyck B."/>
            <person name="Bense V."/>
            <person name="Catcheside P."/>
            <person name="Chovatia M."/>
            <person name="Cooper J."/>
            <person name="Damon W."/>
            <person name="Desjardin D."/>
            <person name="Finy P."/>
            <person name="Geml J."/>
            <person name="Haridas S."/>
            <person name="Hughes K."/>
            <person name="Justo A."/>
            <person name="Karasinski D."/>
            <person name="Kautmanova I."/>
            <person name="Kiss B."/>
            <person name="Kocsube S."/>
            <person name="Kotiranta H."/>
            <person name="LaButti K.M."/>
            <person name="Lechner B.E."/>
            <person name="Liimatainen K."/>
            <person name="Lipzen A."/>
            <person name="Lukacs Z."/>
            <person name="Mihaltcheva S."/>
            <person name="Morgado L.N."/>
            <person name="Niskanen T."/>
            <person name="Noordeloos M.E."/>
            <person name="Ohm R.A."/>
            <person name="Ortiz-Santana B."/>
            <person name="Ovrebo C."/>
            <person name="Racz N."/>
            <person name="Riley R."/>
            <person name="Savchenko A."/>
            <person name="Shiryaev A."/>
            <person name="Soop K."/>
            <person name="Spirin V."/>
            <person name="Szebenyi C."/>
            <person name="Tomsovsky M."/>
            <person name="Tulloss R.E."/>
            <person name="Uehling J."/>
            <person name="Grigoriev I.V."/>
            <person name="Vagvolgyi C."/>
            <person name="Papp T."/>
            <person name="Martin F.M."/>
            <person name="Miettinen O."/>
            <person name="Hibbett D.S."/>
            <person name="Nagy L.G."/>
        </authorList>
    </citation>
    <scope>NUCLEOTIDE SEQUENCE [LARGE SCALE GENOMIC DNA]</scope>
    <source>
        <strain evidence="2 3">CBS 309.79</strain>
    </source>
</reference>
<protein>
    <recommendedName>
        <fullName evidence="4">HMG box domain-containing protein</fullName>
    </recommendedName>
</protein>
<sequence>MSYSPPPNATHSWTAAERAGLPDSLVAPSSTLMASSSGMTFGVAGPSTLTENKESDAAATELPTDFSSSTKPKKHIPRPPNAFILSKKAHGLTPVAAGLAWRSELAAVHLKYETLAAEALAQHKLDHPNYVYRPQKRAKIEKKAKIDDGENTLFTDAKAQRNGKKRGKTSRGRRRGARVKKVIDEPTPSVSPSIAPSSIFASSSRTFSPPADVLTPATSISSIPDTASPVPFNEWAGPAQDDFVSPSPPSGPFTYQAPFPQHVGAAADFNSEYFNPVLPVAFDFMGSASDPNQTWGYNVEQMVSSGNVSLYPDSHYA</sequence>
<evidence type="ECO:0000256" key="1">
    <source>
        <dbReference type="SAM" id="MobiDB-lite"/>
    </source>
</evidence>
<dbReference type="Gene3D" id="1.10.30.10">
    <property type="entry name" value="High mobility group box domain"/>
    <property type="match status" value="1"/>
</dbReference>
<dbReference type="AlphaFoldDB" id="A0A5C3Q0X0"/>
<dbReference type="PANTHER" id="PTHR10270">
    <property type="entry name" value="SOX TRANSCRIPTION FACTOR"/>
    <property type="match status" value="1"/>
</dbReference>
<evidence type="ECO:0000313" key="2">
    <source>
        <dbReference type="EMBL" id="TFK95451.1"/>
    </source>
</evidence>
<keyword evidence="3" id="KW-1185">Reference proteome</keyword>
<accession>A0A5C3Q0X0</accession>
<feature type="compositionally biased region" description="Basic residues" evidence="1">
    <location>
        <begin position="161"/>
        <end position="179"/>
    </location>
</feature>
<proteinExistence type="predicted"/>
<dbReference type="GO" id="GO:0030154">
    <property type="term" value="P:cell differentiation"/>
    <property type="evidence" value="ECO:0007669"/>
    <property type="project" value="TreeGrafter"/>
</dbReference>
<dbReference type="InterPro" id="IPR036910">
    <property type="entry name" value="HMG_box_dom_sf"/>
</dbReference>
<evidence type="ECO:0008006" key="4">
    <source>
        <dbReference type="Google" id="ProtNLM"/>
    </source>
</evidence>
<organism evidence="2 3">
    <name type="scientific">Pterulicium gracile</name>
    <dbReference type="NCBI Taxonomy" id="1884261"/>
    <lineage>
        <taxon>Eukaryota</taxon>
        <taxon>Fungi</taxon>
        <taxon>Dikarya</taxon>
        <taxon>Basidiomycota</taxon>
        <taxon>Agaricomycotina</taxon>
        <taxon>Agaricomycetes</taxon>
        <taxon>Agaricomycetidae</taxon>
        <taxon>Agaricales</taxon>
        <taxon>Pleurotineae</taxon>
        <taxon>Pterulaceae</taxon>
        <taxon>Pterulicium</taxon>
    </lineage>
</organism>
<dbReference type="OrthoDB" id="6247875at2759"/>
<name>A0A5C3Q0X0_9AGAR</name>
<dbReference type="PANTHER" id="PTHR10270:SF161">
    <property type="entry name" value="SEX-DETERMINING REGION Y PROTEIN"/>
    <property type="match status" value="1"/>
</dbReference>
<dbReference type="Proteomes" id="UP000305067">
    <property type="component" value="Unassembled WGS sequence"/>
</dbReference>
<dbReference type="GO" id="GO:0005634">
    <property type="term" value="C:nucleus"/>
    <property type="evidence" value="ECO:0007669"/>
    <property type="project" value="TreeGrafter"/>
</dbReference>
<gene>
    <name evidence="2" type="ORF">BDV98DRAFT_608925</name>
</gene>
<dbReference type="GO" id="GO:0000978">
    <property type="term" value="F:RNA polymerase II cis-regulatory region sequence-specific DNA binding"/>
    <property type="evidence" value="ECO:0007669"/>
    <property type="project" value="TreeGrafter"/>
</dbReference>
<dbReference type="InterPro" id="IPR050140">
    <property type="entry name" value="SRY-related_HMG-box_TF-like"/>
</dbReference>
<dbReference type="SUPFAM" id="SSF47095">
    <property type="entry name" value="HMG-box"/>
    <property type="match status" value="1"/>
</dbReference>
<dbReference type="GO" id="GO:0001228">
    <property type="term" value="F:DNA-binding transcription activator activity, RNA polymerase II-specific"/>
    <property type="evidence" value="ECO:0007669"/>
    <property type="project" value="TreeGrafter"/>
</dbReference>
<feature type="region of interest" description="Disordered" evidence="1">
    <location>
        <begin position="151"/>
        <end position="179"/>
    </location>
</feature>